<evidence type="ECO:0000256" key="4">
    <source>
        <dbReference type="ARBA" id="ARBA00022989"/>
    </source>
</evidence>
<keyword evidence="2" id="KW-1003">Cell membrane</keyword>
<keyword evidence="4 6" id="KW-1133">Transmembrane helix</keyword>
<evidence type="ECO:0000256" key="6">
    <source>
        <dbReference type="SAM" id="Phobius"/>
    </source>
</evidence>
<evidence type="ECO:0000313" key="12">
    <source>
        <dbReference type="Proteomes" id="UP000260844"/>
    </source>
</evidence>
<evidence type="ECO:0000313" key="10">
    <source>
        <dbReference type="EMBL" id="RGJ97257.1"/>
    </source>
</evidence>
<dbReference type="EMBL" id="JAQNSG010000010">
    <property type="protein sequence ID" value="MDC1880779.1"/>
    <property type="molecule type" value="Genomic_DNA"/>
</dbReference>
<evidence type="ECO:0000256" key="5">
    <source>
        <dbReference type="ARBA" id="ARBA00023136"/>
    </source>
</evidence>
<dbReference type="AlphaFoldDB" id="A0A139K721"/>
<gene>
    <name evidence="11" type="ORF">DW831_07385</name>
    <name evidence="10" type="ORF">DXD40_02400</name>
    <name evidence="7" type="ORF">GAP47_14520</name>
    <name evidence="8" type="ORF">POY80_12450</name>
    <name evidence="9" type="ORF">POZ24_12165</name>
</gene>
<dbReference type="EMBL" id="WCTL01000014">
    <property type="protein sequence ID" value="KAB4234137.1"/>
    <property type="molecule type" value="Genomic_DNA"/>
</dbReference>
<comment type="subcellular location">
    <subcellularLocation>
        <location evidence="1">Cell membrane</location>
        <topology evidence="1">Multi-pass membrane protein</topology>
    </subcellularLocation>
</comment>
<dbReference type="Proteomes" id="UP001213309">
    <property type="component" value="Unassembled WGS sequence"/>
</dbReference>
<feature type="transmembrane region" description="Helical" evidence="6">
    <location>
        <begin position="20"/>
        <end position="42"/>
    </location>
</feature>
<feature type="transmembrane region" description="Helical" evidence="6">
    <location>
        <begin position="178"/>
        <end position="200"/>
    </location>
</feature>
<dbReference type="Proteomes" id="UP000260844">
    <property type="component" value="Unassembled WGS sequence"/>
</dbReference>
<dbReference type="Proteomes" id="UP001218502">
    <property type="component" value="Unassembled WGS sequence"/>
</dbReference>
<feature type="transmembrane region" description="Helical" evidence="6">
    <location>
        <begin position="292"/>
        <end position="314"/>
    </location>
</feature>
<sequence>MKRIIIDKILSNKILVKNYFFVSILNVLALFLPLITYPYIISKLGDELYGYIVFSFTVITYIEMVAAWGFDISAVKDVAQYQHVKHRLNEIVSSVLYIRFIFCMFLLLLLVGALMLFDVKMKMLYILFSGHCIASVLFPGWFFQGIQELKYVTYFQLICKLVFVILMVVFIHSKADYLYYPILFSLGSLFGTAYGLYVMFEKYKVRLIGVKMRNVVYRFKRSTSIFYSRIADMIIERSNAILLGNFIGMQEVAYYDLANKIVRLGSFPIMILNQVLYPKVASERNFRLMRKVMAISFWVAILIWGLCVLLAPWGVELLGKGLMEPSVEIVYILSPLIVTNSIIYLQGSPILVAAGYFKAFNITMWCSLGVYVACMLFVFIFNLHTNLLSILIIQLITNISLLVARAYYIRKFKILR</sequence>
<dbReference type="PANTHER" id="PTHR30250">
    <property type="entry name" value="PST FAMILY PREDICTED COLANIC ACID TRANSPORTER"/>
    <property type="match status" value="1"/>
</dbReference>
<evidence type="ECO:0000256" key="3">
    <source>
        <dbReference type="ARBA" id="ARBA00022692"/>
    </source>
</evidence>
<dbReference type="InterPro" id="IPR002797">
    <property type="entry name" value="Polysacc_synth"/>
</dbReference>
<name>A0A139K721_BACUN</name>
<evidence type="ECO:0000313" key="14">
    <source>
        <dbReference type="Proteomes" id="UP000462376"/>
    </source>
</evidence>
<dbReference type="Pfam" id="PF01943">
    <property type="entry name" value="Polysacc_synt"/>
    <property type="match status" value="1"/>
</dbReference>
<feature type="transmembrane region" description="Helical" evidence="6">
    <location>
        <begin position="154"/>
        <end position="172"/>
    </location>
</feature>
<dbReference type="GO" id="GO:0005886">
    <property type="term" value="C:plasma membrane"/>
    <property type="evidence" value="ECO:0007669"/>
    <property type="project" value="UniProtKB-SubCell"/>
</dbReference>
<evidence type="ECO:0000256" key="1">
    <source>
        <dbReference type="ARBA" id="ARBA00004651"/>
    </source>
</evidence>
<keyword evidence="5 6" id="KW-0472">Membrane</keyword>
<dbReference type="InterPro" id="IPR050833">
    <property type="entry name" value="Poly_Biosynth_Transport"/>
</dbReference>
<dbReference type="EMBL" id="JAQNQY010000012">
    <property type="protein sequence ID" value="MDC1753253.1"/>
    <property type="molecule type" value="Genomic_DNA"/>
</dbReference>
<dbReference type="Proteomes" id="UP000284514">
    <property type="component" value="Unassembled WGS sequence"/>
</dbReference>
<evidence type="ECO:0000313" key="11">
    <source>
        <dbReference type="EMBL" id="RHC74592.1"/>
    </source>
</evidence>
<feature type="transmembrane region" description="Helical" evidence="6">
    <location>
        <begin position="123"/>
        <end position="142"/>
    </location>
</feature>
<evidence type="ECO:0000313" key="13">
    <source>
        <dbReference type="Proteomes" id="UP000284514"/>
    </source>
</evidence>
<feature type="transmembrane region" description="Helical" evidence="6">
    <location>
        <begin position="387"/>
        <end position="408"/>
    </location>
</feature>
<evidence type="ECO:0000313" key="7">
    <source>
        <dbReference type="EMBL" id="KAB4234137.1"/>
    </source>
</evidence>
<comment type="caution">
    <text evidence="11">The sequence shown here is derived from an EMBL/GenBank/DDBJ whole genome shotgun (WGS) entry which is preliminary data.</text>
</comment>
<feature type="transmembrane region" description="Helical" evidence="6">
    <location>
        <begin position="359"/>
        <end position="381"/>
    </location>
</feature>
<feature type="transmembrane region" description="Helical" evidence="6">
    <location>
        <begin position="329"/>
        <end position="347"/>
    </location>
</feature>
<feature type="transmembrane region" description="Helical" evidence="6">
    <location>
        <begin position="91"/>
        <end position="117"/>
    </location>
</feature>
<dbReference type="EMBL" id="QSPV01000001">
    <property type="protein sequence ID" value="RGJ97257.1"/>
    <property type="molecule type" value="Genomic_DNA"/>
</dbReference>
<dbReference type="Proteomes" id="UP000462376">
    <property type="component" value="Unassembled WGS sequence"/>
</dbReference>
<reference evidence="12 13" key="1">
    <citation type="submission" date="2018-08" db="EMBL/GenBank/DDBJ databases">
        <title>A genome reference for cultivated species of the human gut microbiota.</title>
        <authorList>
            <person name="Zou Y."/>
            <person name="Xue W."/>
            <person name="Luo G."/>
        </authorList>
    </citation>
    <scope>NUCLEOTIDE SEQUENCE [LARGE SCALE GENOMIC DNA]</scope>
    <source>
        <strain evidence="11 13">AM34-25</strain>
        <strain evidence="10 12">TM04-30</strain>
    </source>
</reference>
<keyword evidence="3 6" id="KW-0812">Transmembrane</keyword>
<feature type="transmembrane region" description="Helical" evidence="6">
    <location>
        <begin position="48"/>
        <end position="70"/>
    </location>
</feature>
<evidence type="ECO:0000313" key="8">
    <source>
        <dbReference type="EMBL" id="MDC1753253.1"/>
    </source>
</evidence>
<evidence type="ECO:0000256" key="2">
    <source>
        <dbReference type="ARBA" id="ARBA00022475"/>
    </source>
</evidence>
<dbReference type="RefSeq" id="WP_034529821.1">
    <property type="nucleotide sequence ID" value="NZ_CABKOQ010000012.1"/>
</dbReference>
<accession>A0A139K721</accession>
<reference evidence="8" key="3">
    <citation type="submission" date="2022-10" db="EMBL/GenBank/DDBJ databases">
        <title>Human gut microbiome strain richness.</title>
        <authorList>
            <person name="Chen-Liaw A."/>
        </authorList>
    </citation>
    <scope>NUCLEOTIDE SEQUENCE</scope>
    <source>
        <strain evidence="9">1001713st2_A4_1001713B170214_170313</strain>
        <strain evidence="8">A1_m1001262Bd0_191120</strain>
    </source>
</reference>
<proteinExistence type="predicted"/>
<evidence type="ECO:0000313" key="9">
    <source>
        <dbReference type="EMBL" id="MDC1880779.1"/>
    </source>
</evidence>
<reference evidence="7 14" key="2">
    <citation type="journal article" date="2019" name="Nat. Med.">
        <title>A library of human gut bacterial isolates paired with longitudinal multiomics data enables mechanistic microbiome research.</title>
        <authorList>
            <person name="Poyet M."/>
            <person name="Groussin M."/>
            <person name="Gibbons S.M."/>
            <person name="Avila-Pacheco J."/>
            <person name="Jiang X."/>
            <person name="Kearney S.M."/>
            <person name="Perrotta A.R."/>
            <person name="Berdy B."/>
            <person name="Zhao S."/>
            <person name="Lieberman T.D."/>
            <person name="Swanson P.K."/>
            <person name="Smith M."/>
            <person name="Roesemann S."/>
            <person name="Alexander J.E."/>
            <person name="Rich S.A."/>
            <person name="Livny J."/>
            <person name="Vlamakis H."/>
            <person name="Clish C."/>
            <person name="Bullock K."/>
            <person name="Deik A."/>
            <person name="Scott J."/>
            <person name="Pierce K.A."/>
            <person name="Xavier R.J."/>
            <person name="Alm E.J."/>
        </authorList>
    </citation>
    <scope>NUCLEOTIDE SEQUENCE [LARGE SCALE GENOMIC DNA]</scope>
    <source>
        <strain evidence="7 14">BIOML-A5</strain>
    </source>
</reference>
<protein>
    <submittedName>
        <fullName evidence="7 11">Flippase</fullName>
    </submittedName>
</protein>
<dbReference type="PANTHER" id="PTHR30250:SF11">
    <property type="entry name" value="O-ANTIGEN TRANSPORTER-RELATED"/>
    <property type="match status" value="1"/>
</dbReference>
<organism evidence="11 13">
    <name type="scientific">Bacteroides uniformis</name>
    <dbReference type="NCBI Taxonomy" id="820"/>
    <lineage>
        <taxon>Bacteria</taxon>
        <taxon>Pseudomonadati</taxon>
        <taxon>Bacteroidota</taxon>
        <taxon>Bacteroidia</taxon>
        <taxon>Bacteroidales</taxon>
        <taxon>Bacteroidaceae</taxon>
        <taxon>Bacteroides</taxon>
    </lineage>
</organism>
<dbReference type="EMBL" id="QSIF01000008">
    <property type="protein sequence ID" value="RHC74592.1"/>
    <property type="molecule type" value="Genomic_DNA"/>
</dbReference>